<dbReference type="InterPro" id="IPR010756">
    <property type="entry name" value="Tls1-like"/>
</dbReference>
<organism evidence="5 6">
    <name type="scientific">Xylona heveae (strain CBS 132557 / TC161)</name>
    <dbReference type="NCBI Taxonomy" id="1328760"/>
    <lineage>
        <taxon>Eukaryota</taxon>
        <taxon>Fungi</taxon>
        <taxon>Dikarya</taxon>
        <taxon>Ascomycota</taxon>
        <taxon>Pezizomycotina</taxon>
        <taxon>Xylonomycetes</taxon>
        <taxon>Xylonales</taxon>
        <taxon>Xylonaceae</taxon>
        <taxon>Xylona</taxon>
    </lineage>
</organism>
<gene>
    <name evidence="5" type="ORF">L228DRAFT_266735</name>
</gene>
<accession>A0A165I515</accession>
<dbReference type="EMBL" id="KV407456">
    <property type="protein sequence ID" value="KZF24393.1"/>
    <property type="molecule type" value="Genomic_DNA"/>
</dbReference>
<reference evidence="5 6" key="1">
    <citation type="journal article" date="2016" name="Fungal Biol.">
        <title>The genome of Xylona heveae provides a window into fungal endophytism.</title>
        <authorList>
            <person name="Gazis R."/>
            <person name="Kuo A."/>
            <person name="Riley R."/>
            <person name="LaButti K."/>
            <person name="Lipzen A."/>
            <person name="Lin J."/>
            <person name="Amirebrahimi M."/>
            <person name="Hesse C.N."/>
            <person name="Spatafora J.W."/>
            <person name="Henrissat B."/>
            <person name="Hainaut M."/>
            <person name="Grigoriev I.V."/>
            <person name="Hibbett D.S."/>
        </authorList>
    </citation>
    <scope>NUCLEOTIDE SEQUENCE [LARGE SCALE GENOMIC DNA]</scope>
    <source>
        <strain evidence="5 6">TC161</strain>
    </source>
</reference>
<feature type="compositionally biased region" description="Low complexity" evidence="4">
    <location>
        <begin position="317"/>
        <end position="326"/>
    </location>
</feature>
<feature type="compositionally biased region" description="Polar residues" evidence="4">
    <location>
        <begin position="165"/>
        <end position="182"/>
    </location>
</feature>
<dbReference type="Pfam" id="PF07052">
    <property type="entry name" value="Hep_59"/>
    <property type="match status" value="1"/>
</dbReference>
<keyword evidence="6" id="KW-1185">Reference proteome</keyword>
<dbReference type="RefSeq" id="XP_018189948.1">
    <property type="nucleotide sequence ID" value="XM_018334903.1"/>
</dbReference>
<evidence type="ECO:0000313" key="6">
    <source>
        <dbReference type="Proteomes" id="UP000076632"/>
    </source>
</evidence>
<protein>
    <recommendedName>
        <fullName evidence="7">Hepatocellular carcinoma-associated antigen 59-domain-containing protein</fullName>
    </recommendedName>
</protein>
<dbReference type="OMA" id="MCDRFTA"/>
<dbReference type="PANTHER" id="PTHR13486">
    <property type="entry name" value="TELOMERE LENGTH AND SILENCING PROTEIN 1 TLS1 FAMILY MEMBER"/>
    <property type="match status" value="1"/>
</dbReference>
<dbReference type="OrthoDB" id="5627at2759"/>
<comment type="subcellular location">
    <subcellularLocation>
        <location evidence="1">Nucleus</location>
    </subcellularLocation>
</comment>
<dbReference type="InParanoid" id="A0A165I515"/>
<dbReference type="PANTHER" id="PTHR13486:SF2">
    <property type="entry name" value="SPLICING FACTOR C9ORF78"/>
    <property type="match status" value="1"/>
</dbReference>
<evidence type="ECO:0000313" key="5">
    <source>
        <dbReference type="EMBL" id="KZF24393.1"/>
    </source>
</evidence>
<feature type="compositionally biased region" description="Basic and acidic residues" evidence="4">
    <location>
        <begin position="200"/>
        <end position="227"/>
    </location>
</feature>
<evidence type="ECO:0008006" key="7">
    <source>
        <dbReference type="Google" id="ProtNLM"/>
    </source>
</evidence>
<proteinExistence type="inferred from homology"/>
<feature type="compositionally biased region" description="Low complexity" evidence="4">
    <location>
        <begin position="100"/>
        <end position="111"/>
    </location>
</feature>
<feature type="region of interest" description="Disordered" evidence="4">
    <location>
        <begin position="164"/>
        <end position="359"/>
    </location>
</feature>
<feature type="compositionally biased region" description="Basic and acidic residues" evidence="4">
    <location>
        <begin position="235"/>
        <end position="249"/>
    </location>
</feature>
<dbReference type="Proteomes" id="UP000076632">
    <property type="component" value="Unassembled WGS sequence"/>
</dbReference>
<feature type="region of interest" description="Disordered" evidence="4">
    <location>
        <begin position="1"/>
        <end position="111"/>
    </location>
</feature>
<sequence length="359" mass="39468">MADVETQTDTPREDLVPRPFKRRKFYRKRVEEANDDDGNAVGTTMTAEAPAAAPPTDPEGRENDQGSDNEGPDKKLSVQEILRLRKAARNRRGGIGFANSTSSTSASVGSGTVASSDALMESAATAEEVQAAVNRFAPQTGMAADVDKHMMAYVEAELAKRREGVSSNVQNSSTAAAQQENLAKTAGEARNNKQPAALGKLHEIDLGPDAKMRNIERTEAAKRRIGGEELEVIDDPTKSRKLGKDGKPLRDRRRRNSDDMKRDQLVEEILRESRLEIYDEPQADQHPDDEMAADERIAEQFRREFMDAISTRRRRAAPAASSSAATRGKKDDRPKGPKLGGSRSARAAMREQQEKSAKR</sequence>
<feature type="compositionally biased region" description="Basic and acidic residues" evidence="4">
    <location>
        <begin position="256"/>
        <end position="306"/>
    </location>
</feature>
<evidence type="ECO:0000256" key="4">
    <source>
        <dbReference type="SAM" id="MobiDB-lite"/>
    </source>
</evidence>
<dbReference type="GO" id="GO:0005681">
    <property type="term" value="C:spliceosomal complex"/>
    <property type="evidence" value="ECO:0007669"/>
    <property type="project" value="TreeGrafter"/>
</dbReference>
<feature type="compositionally biased region" description="Basic and acidic residues" evidence="4">
    <location>
        <begin position="348"/>
        <end position="359"/>
    </location>
</feature>
<evidence type="ECO:0000256" key="2">
    <source>
        <dbReference type="ARBA" id="ARBA00007643"/>
    </source>
</evidence>
<name>A0A165I515_XYLHT</name>
<dbReference type="GO" id="GO:0000398">
    <property type="term" value="P:mRNA splicing, via spliceosome"/>
    <property type="evidence" value="ECO:0007669"/>
    <property type="project" value="TreeGrafter"/>
</dbReference>
<evidence type="ECO:0000256" key="1">
    <source>
        <dbReference type="ARBA" id="ARBA00004123"/>
    </source>
</evidence>
<evidence type="ECO:0000256" key="3">
    <source>
        <dbReference type="ARBA" id="ARBA00023242"/>
    </source>
</evidence>
<dbReference type="GeneID" id="28900040"/>
<comment type="similarity">
    <text evidence="2">Belongs to the TLS1 family.</text>
</comment>
<keyword evidence="3" id="KW-0539">Nucleus</keyword>
<dbReference type="AlphaFoldDB" id="A0A165I515"/>